<dbReference type="OrthoDB" id="2680084at2"/>
<proteinExistence type="predicted"/>
<dbReference type="RefSeq" id="WP_120189945.1">
    <property type="nucleotide sequence ID" value="NZ_MCHY01000008.1"/>
</dbReference>
<keyword evidence="2" id="KW-1185">Reference proteome</keyword>
<evidence type="ECO:0000313" key="1">
    <source>
        <dbReference type="EMBL" id="RKD24646.1"/>
    </source>
</evidence>
<organism evidence="1 2">
    <name type="scientific">Ammoniphilus oxalaticus</name>
    <dbReference type="NCBI Taxonomy" id="66863"/>
    <lineage>
        <taxon>Bacteria</taxon>
        <taxon>Bacillati</taxon>
        <taxon>Bacillota</taxon>
        <taxon>Bacilli</taxon>
        <taxon>Bacillales</taxon>
        <taxon>Paenibacillaceae</taxon>
        <taxon>Aneurinibacillus group</taxon>
        <taxon>Ammoniphilus</taxon>
    </lineage>
</organism>
<comment type="caution">
    <text evidence="1">The sequence shown here is derived from an EMBL/GenBank/DDBJ whole genome shotgun (WGS) entry which is preliminary data.</text>
</comment>
<gene>
    <name evidence="1" type="ORF">BEP19_09740</name>
</gene>
<dbReference type="Proteomes" id="UP000284219">
    <property type="component" value="Unassembled WGS sequence"/>
</dbReference>
<dbReference type="AlphaFoldDB" id="A0A419SL39"/>
<evidence type="ECO:0000313" key="2">
    <source>
        <dbReference type="Proteomes" id="UP000284219"/>
    </source>
</evidence>
<accession>A0A419SL39</accession>
<reference evidence="1 2" key="1">
    <citation type="submission" date="2016-08" db="EMBL/GenBank/DDBJ databases">
        <title>Novel Firmicute Genomes.</title>
        <authorList>
            <person name="Poppleton D.I."/>
            <person name="Gribaldo S."/>
        </authorList>
    </citation>
    <scope>NUCLEOTIDE SEQUENCE [LARGE SCALE GENOMIC DNA]</scope>
    <source>
        <strain evidence="1 2">RAOx-1</strain>
    </source>
</reference>
<name>A0A419SL39_9BACL</name>
<protein>
    <recommendedName>
        <fullName evidence="3">SbsA Ig-like domain-containing protein</fullName>
    </recommendedName>
</protein>
<evidence type="ECO:0008006" key="3">
    <source>
        <dbReference type="Google" id="ProtNLM"/>
    </source>
</evidence>
<dbReference type="EMBL" id="MCHY01000008">
    <property type="protein sequence ID" value="RKD24646.1"/>
    <property type="molecule type" value="Genomic_DNA"/>
</dbReference>
<sequence>MKKITSSVFVILIVTVVLYFNFNSTNEHAENNLNSSEDEQIKSLQVASDKVFEIRFDPGVNESFLNSENLYVIDSNNNVIKTTIQKINDELVHVLPPKNGYEEGDVYRLYINGDLDLEKVRNEKMPDEYEIPFEIYNEV</sequence>